<dbReference type="PANTHER" id="PTHR30563">
    <property type="entry name" value="DNA RECOMBINATION PROTEIN RMUC"/>
    <property type="match status" value="1"/>
</dbReference>
<evidence type="ECO:0000256" key="6">
    <source>
        <dbReference type="SAM" id="Phobius"/>
    </source>
</evidence>
<gene>
    <name evidence="7" type="ORF">AVDCRST_MAG60-2381</name>
</gene>
<evidence type="ECO:0000256" key="2">
    <source>
        <dbReference type="ARBA" id="ARBA00009840"/>
    </source>
</evidence>
<comment type="similarity">
    <text evidence="2">Belongs to the RmuC family.</text>
</comment>
<accession>A0A6J4P967</accession>
<evidence type="ECO:0000256" key="3">
    <source>
        <dbReference type="ARBA" id="ARBA00023054"/>
    </source>
</evidence>
<dbReference type="InterPro" id="IPR003798">
    <property type="entry name" value="DNA_recombination_RmuC"/>
</dbReference>
<dbReference type="Pfam" id="PF02646">
    <property type="entry name" value="RmuC"/>
    <property type="match status" value="1"/>
</dbReference>
<sequence length="383" mass="41911">MEILTTLVMLAVGVVLGFGLGWFGARSRHPEEGVLTALQERGQEQAVVREGLDRLQDQLRDLDHQRATWQGQFSQQVTDMRLTTESLRRETSSLASALRKPQVRGRWGELHLRRAVELAGLVPRCDFTEQAQLADGVLRPDLVVHLAGGKSVVVDAKVPLDAFLDAASSEDDDEREAHLVRHVRQLRTHVDQLGSKAYWRALDETPEFVVMFIPAEAFLSAALDTQSDLLDYAATKHVILATPTTLIALLRTVAHGWSHETLATQAGEVRRLGAELHERLGSLGGHLDKVGRSLGAAVAAYNAGVGSLEGRVLVTARRFSDLGVTADDLPAPRQVEESPRSLSAPELAVHDFEALGEVARPSAEQPMVFGDKPEPKTARIRRA</sequence>
<reference evidence="7" key="1">
    <citation type="submission" date="2020-02" db="EMBL/GenBank/DDBJ databases">
        <authorList>
            <person name="Meier V. D."/>
        </authorList>
    </citation>
    <scope>NUCLEOTIDE SEQUENCE</scope>
    <source>
        <strain evidence="7">AVDCRST_MAG60</strain>
    </source>
</reference>
<feature type="region of interest" description="Disordered" evidence="5">
    <location>
        <begin position="360"/>
        <end position="383"/>
    </location>
</feature>
<dbReference type="AlphaFoldDB" id="A0A6J4P967"/>
<feature type="transmembrane region" description="Helical" evidence="6">
    <location>
        <begin position="6"/>
        <end position="25"/>
    </location>
</feature>
<keyword evidence="6" id="KW-1133">Transmembrane helix</keyword>
<evidence type="ECO:0000313" key="7">
    <source>
        <dbReference type="EMBL" id="CAA9406214.1"/>
    </source>
</evidence>
<protein>
    <submittedName>
        <fullName evidence="7">DNA recombination protein RmuC</fullName>
    </submittedName>
</protein>
<evidence type="ECO:0000256" key="1">
    <source>
        <dbReference type="ARBA" id="ARBA00003416"/>
    </source>
</evidence>
<comment type="function">
    <text evidence="1">Involved in DNA recombination.</text>
</comment>
<name>A0A6J4P967_9ACTN</name>
<evidence type="ECO:0000256" key="4">
    <source>
        <dbReference type="ARBA" id="ARBA00023172"/>
    </source>
</evidence>
<keyword evidence="6" id="KW-0472">Membrane</keyword>
<keyword evidence="4" id="KW-0233">DNA recombination</keyword>
<keyword evidence="6" id="KW-0812">Transmembrane</keyword>
<organism evidence="7">
    <name type="scientific">uncultured Nocardioides sp</name>
    <dbReference type="NCBI Taxonomy" id="198441"/>
    <lineage>
        <taxon>Bacteria</taxon>
        <taxon>Bacillati</taxon>
        <taxon>Actinomycetota</taxon>
        <taxon>Actinomycetes</taxon>
        <taxon>Propionibacteriales</taxon>
        <taxon>Nocardioidaceae</taxon>
        <taxon>Nocardioides</taxon>
        <taxon>environmental samples</taxon>
    </lineage>
</organism>
<dbReference type="PANTHER" id="PTHR30563:SF0">
    <property type="entry name" value="DNA RECOMBINATION PROTEIN RMUC"/>
    <property type="match status" value="1"/>
</dbReference>
<dbReference type="GO" id="GO:0006310">
    <property type="term" value="P:DNA recombination"/>
    <property type="evidence" value="ECO:0007669"/>
    <property type="project" value="UniProtKB-KW"/>
</dbReference>
<dbReference type="EMBL" id="CADCUN010000258">
    <property type="protein sequence ID" value="CAA9406214.1"/>
    <property type="molecule type" value="Genomic_DNA"/>
</dbReference>
<keyword evidence="3" id="KW-0175">Coiled coil</keyword>
<evidence type="ECO:0000256" key="5">
    <source>
        <dbReference type="SAM" id="MobiDB-lite"/>
    </source>
</evidence>
<proteinExistence type="inferred from homology"/>